<protein>
    <submittedName>
        <fullName evidence="1">1820_t:CDS:1</fullName>
    </submittedName>
</protein>
<keyword evidence="2" id="KW-1185">Reference proteome</keyword>
<proteinExistence type="predicted"/>
<feature type="non-terminal residue" evidence="1">
    <location>
        <position position="1"/>
    </location>
</feature>
<comment type="caution">
    <text evidence="1">The sequence shown here is derived from an EMBL/GenBank/DDBJ whole genome shotgun (WGS) entry which is preliminary data.</text>
</comment>
<evidence type="ECO:0000313" key="1">
    <source>
        <dbReference type="EMBL" id="CAG8794417.1"/>
    </source>
</evidence>
<organism evidence="1 2">
    <name type="scientific">Cetraspora pellucida</name>
    <dbReference type="NCBI Taxonomy" id="1433469"/>
    <lineage>
        <taxon>Eukaryota</taxon>
        <taxon>Fungi</taxon>
        <taxon>Fungi incertae sedis</taxon>
        <taxon>Mucoromycota</taxon>
        <taxon>Glomeromycotina</taxon>
        <taxon>Glomeromycetes</taxon>
        <taxon>Diversisporales</taxon>
        <taxon>Gigasporaceae</taxon>
        <taxon>Cetraspora</taxon>
    </lineage>
</organism>
<evidence type="ECO:0000313" key="2">
    <source>
        <dbReference type="Proteomes" id="UP000789366"/>
    </source>
</evidence>
<dbReference type="Proteomes" id="UP000789366">
    <property type="component" value="Unassembled WGS sequence"/>
</dbReference>
<sequence length="160" mass="19075">KAKAGRLKLLKVLLQNNCSCVLMNKMIGPAIIGSYSDINFIILVRHWSDCSKYFRTMRFNKFLDIVDDLYLGLIKIYFCTLEENEINTTDIEIYNSKFENPKLFYFKDHVLLLNKLKELSSFEQISSTMKYYDLPIRKRKTDNFIKFFEKEIGFNYLYPI</sequence>
<gene>
    <name evidence="1" type="ORF">SPELUC_LOCUS17521</name>
</gene>
<accession>A0ACA9RI48</accession>
<dbReference type="EMBL" id="CAJVPW010072458">
    <property type="protein sequence ID" value="CAG8794417.1"/>
    <property type="molecule type" value="Genomic_DNA"/>
</dbReference>
<name>A0ACA9RI48_9GLOM</name>
<reference evidence="1" key="1">
    <citation type="submission" date="2021-06" db="EMBL/GenBank/DDBJ databases">
        <authorList>
            <person name="Kallberg Y."/>
            <person name="Tangrot J."/>
            <person name="Rosling A."/>
        </authorList>
    </citation>
    <scope>NUCLEOTIDE SEQUENCE</scope>
    <source>
        <strain evidence="1">28 12/20/2015</strain>
    </source>
</reference>
<feature type="non-terminal residue" evidence="1">
    <location>
        <position position="160"/>
    </location>
</feature>